<gene>
    <name evidence="2" type="ORF">C8A00DRAFT_18161</name>
</gene>
<evidence type="ECO:0000259" key="1">
    <source>
        <dbReference type="Pfam" id="PF00149"/>
    </source>
</evidence>
<reference evidence="2" key="2">
    <citation type="submission" date="2023-05" db="EMBL/GenBank/DDBJ databases">
        <authorList>
            <consortium name="Lawrence Berkeley National Laboratory"/>
            <person name="Steindorff A."/>
            <person name="Hensen N."/>
            <person name="Bonometti L."/>
            <person name="Westerberg I."/>
            <person name="Brannstrom I.O."/>
            <person name="Guillou S."/>
            <person name="Cros-Aarteil S."/>
            <person name="Calhoun S."/>
            <person name="Haridas S."/>
            <person name="Kuo A."/>
            <person name="Mondo S."/>
            <person name="Pangilinan J."/>
            <person name="Riley R."/>
            <person name="Labutti K."/>
            <person name="Andreopoulos B."/>
            <person name="Lipzen A."/>
            <person name="Chen C."/>
            <person name="Yanf M."/>
            <person name="Daum C."/>
            <person name="Ng V."/>
            <person name="Clum A."/>
            <person name="Ohm R."/>
            <person name="Martin F."/>
            <person name="Silar P."/>
            <person name="Natvig D."/>
            <person name="Lalanne C."/>
            <person name="Gautier V."/>
            <person name="Ament-Velasquez S.L."/>
            <person name="Kruys A."/>
            <person name="Hutchinson M.I."/>
            <person name="Powell A.J."/>
            <person name="Barry K."/>
            <person name="Miller A.N."/>
            <person name="Grigoriev I.V."/>
            <person name="Debuchy R."/>
            <person name="Gladieux P."/>
            <person name="Thoren M.H."/>
            <person name="Johannesson H."/>
        </authorList>
    </citation>
    <scope>NUCLEOTIDE SEQUENCE</scope>
    <source>
        <strain evidence="2">CBS 538.74</strain>
    </source>
</reference>
<dbReference type="SUPFAM" id="SSF56300">
    <property type="entry name" value="Metallo-dependent phosphatases"/>
    <property type="match status" value="1"/>
</dbReference>
<sequence length="276" mass="30285">MTTTFLVLSDTHDDAFPDPAATPKVDVVLHCGDLTMIGGLSNYKKAVANLTALDAELKLVIAGNHDVSLDPKWWQENLDEDDELDEPAKARELFKAERSNGLHFLDEGTYTFVLADNRRFTIYASPYTPDFNGYAFAYGAGEDRFGNGGENPIPHGIDIVMTHGPPLLPSSYGDCRLDVNRDGMHCGCPMLFEAIRRTKPKLHCFGHLHEGYGIQEIDWRGDGPGGDAEGVLGPVCPVPKPGDGKTVMVNAAIMNHGDEENNKPWILSMDLCHQFS</sequence>
<dbReference type="GO" id="GO:0016787">
    <property type="term" value="F:hydrolase activity"/>
    <property type="evidence" value="ECO:0007669"/>
    <property type="project" value="InterPro"/>
</dbReference>
<proteinExistence type="predicted"/>
<dbReference type="InterPro" id="IPR004843">
    <property type="entry name" value="Calcineurin-like_PHP"/>
</dbReference>
<keyword evidence="3" id="KW-1185">Reference proteome</keyword>
<accession>A0AAN6VFU0</accession>
<dbReference type="CDD" id="cd07379">
    <property type="entry name" value="MPP_239FB"/>
    <property type="match status" value="1"/>
</dbReference>
<dbReference type="AlphaFoldDB" id="A0AAN6VFU0"/>
<dbReference type="PANTHER" id="PTHR12905:SF0">
    <property type="entry name" value="CALCINEURIN-LIKE PHOSPHOESTERASE DOMAIN-CONTAINING PROTEIN"/>
    <property type="match status" value="1"/>
</dbReference>
<dbReference type="Gene3D" id="3.60.21.10">
    <property type="match status" value="1"/>
</dbReference>
<organism evidence="2 3">
    <name type="scientific">Chaetomidium leptoderma</name>
    <dbReference type="NCBI Taxonomy" id="669021"/>
    <lineage>
        <taxon>Eukaryota</taxon>
        <taxon>Fungi</taxon>
        <taxon>Dikarya</taxon>
        <taxon>Ascomycota</taxon>
        <taxon>Pezizomycotina</taxon>
        <taxon>Sordariomycetes</taxon>
        <taxon>Sordariomycetidae</taxon>
        <taxon>Sordariales</taxon>
        <taxon>Chaetomiaceae</taxon>
        <taxon>Chaetomidium</taxon>
    </lineage>
</organism>
<evidence type="ECO:0000313" key="3">
    <source>
        <dbReference type="Proteomes" id="UP001302745"/>
    </source>
</evidence>
<evidence type="ECO:0000313" key="2">
    <source>
        <dbReference type="EMBL" id="KAK4150289.1"/>
    </source>
</evidence>
<dbReference type="PANTHER" id="PTHR12905">
    <property type="entry name" value="METALLOPHOSPHOESTERASE"/>
    <property type="match status" value="1"/>
</dbReference>
<dbReference type="Proteomes" id="UP001302745">
    <property type="component" value="Unassembled WGS sequence"/>
</dbReference>
<name>A0AAN6VFU0_9PEZI</name>
<dbReference type="InterPro" id="IPR051693">
    <property type="entry name" value="UPF0046_metallophosphoest"/>
</dbReference>
<dbReference type="InterPro" id="IPR029052">
    <property type="entry name" value="Metallo-depent_PP-like"/>
</dbReference>
<feature type="domain" description="Calcineurin-like phosphoesterase" evidence="1">
    <location>
        <begin position="4"/>
        <end position="210"/>
    </location>
</feature>
<reference evidence="2" key="1">
    <citation type="journal article" date="2023" name="Mol. Phylogenet. Evol.">
        <title>Genome-scale phylogeny and comparative genomics of the fungal order Sordariales.</title>
        <authorList>
            <person name="Hensen N."/>
            <person name="Bonometti L."/>
            <person name="Westerberg I."/>
            <person name="Brannstrom I.O."/>
            <person name="Guillou S."/>
            <person name="Cros-Aarteil S."/>
            <person name="Calhoun S."/>
            <person name="Haridas S."/>
            <person name="Kuo A."/>
            <person name="Mondo S."/>
            <person name="Pangilinan J."/>
            <person name="Riley R."/>
            <person name="LaButti K."/>
            <person name="Andreopoulos B."/>
            <person name="Lipzen A."/>
            <person name="Chen C."/>
            <person name="Yan M."/>
            <person name="Daum C."/>
            <person name="Ng V."/>
            <person name="Clum A."/>
            <person name="Steindorff A."/>
            <person name="Ohm R.A."/>
            <person name="Martin F."/>
            <person name="Silar P."/>
            <person name="Natvig D.O."/>
            <person name="Lalanne C."/>
            <person name="Gautier V."/>
            <person name="Ament-Velasquez S.L."/>
            <person name="Kruys A."/>
            <person name="Hutchinson M.I."/>
            <person name="Powell A.J."/>
            <person name="Barry K."/>
            <person name="Miller A.N."/>
            <person name="Grigoriev I.V."/>
            <person name="Debuchy R."/>
            <person name="Gladieux P."/>
            <person name="Hiltunen Thoren M."/>
            <person name="Johannesson H."/>
        </authorList>
    </citation>
    <scope>NUCLEOTIDE SEQUENCE</scope>
    <source>
        <strain evidence="2">CBS 538.74</strain>
    </source>
</reference>
<dbReference type="EMBL" id="MU857083">
    <property type="protein sequence ID" value="KAK4150289.1"/>
    <property type="molecule type" value="Genomic_DNA"/>
</dbReference>
<comment type="caution">
    <text evidence="2">The sequence shown here is derived from an EMBL/GenBank/DDBJ whole genome shotgun (WGS) entry which is preliminary data.</text>
</comment>
<dbReference type="Pfam" id="PF00149">
    <property type="entry name" value="Metallophos"/>
    <property type="match status" value="1"/>
</dbReference>
<protein>
    <submittedName>
        <fullName evidence="2">Metallo-dependent phosphatase-like protein</fullName>
    </submittedName>
</protein>